<gene>
    <name evidence="1" type="ORF">BPOR_0402g00070</name>
</gene>
<proteinExistence type="predicted"/>
<dbReference type="Proteomes" id="UP000297280">
    <property type="component" value="Unassembled WGS sequence"/>
</dbReference>
<keyword evidence="2" id="KW-1185">Reference proteome</keyword>
<reference evidence="1 2" key="1">
    <citation type="submission" date="2017-12" db="EMBL/GenBank/DDBJ databases">
        <title>Comparative genomics of Botrytis spp.</title>
        <authorList>
            <person name="Valero-Jimenez C.A."/>
            <person name="Tapia P."/>
            <person name="Veloso J."/>
            <person name="Silva-Moreno E."/>
            <person name="Staats M."/>
            <person name="Valdes J.H."/>
            <person name="Van Kan J.A.L."/>
        </authorList>
    </citation>
    <scope>NUCLEOTIDE SEQUENCE [LARGE SCALE GENOMIC DNA]</scope>
    <source>
        <strain evidence="1 2">MUCL3349</strain>
    </source>
</reference>
<protein>
    <submittedName>
        <fullName evidence="1">Uncharacterized protein</fullName>
    </submittedName>
</protein>
<accession>A0A4Z1KH21</accession>
<dbReference type="EMBL" id="PQXO01000401">
    <property type="protein sequence ID" value="TGO85381.1"/>
    <property type="molecule type" value="Genomic_DNA"/>
</dbReference>
<evidence type="ECO:0000313" key="2">
    <source>
        <dbReference type="Proteomes" id="UP000297280"/>
    </source>
</evidence>
<comment type="caution">
    <text evidence="1">The sequence shown here is derived from an EMBL/GenBank/DDBJ whole genome shotgun (WGS) entry which is preliminary data.</text>
</comment>
<organism evidence="1 2">
    <name type="scientific">Botrytis porri</name>
    <dbReference type="NCBI Taxonomy" id="87229"/>
    <lineage>
        <taxon>Eukaryota</taxon>
        <taxon>Fungi</taxon>
        <taxon>Dikarya</taxon>
        <taxon>Ascomycota</taxon>
        <taxon>Pezizomycotina</taxon>
        <taxon>Leotiomycetes</taxon>
        <taxon>Helotiales</taxon>
        <taxon>Sclerotiniaceae</taxon>
        <taxon>Botrytis</taxon>
    </lineage>
</organism>
<evidence type="ECO:0000313" key="1">
    <source>
        <dbReference type="EMBL" id="TGO85381.1"/>
    </source>
</evidence>
<name>A0A4Z1KH21_9HELO</name>
<sequence length="59" mass="6371">MGNASPPSALVAIKDGFDGDLSPKEFLLAKLVELQASRKKLVEGKDEEVRAVEKTLSLM</sequence>
<dbReference type="AlphaFoldDB" id="A0A4Z1KH21"/>